<accession>A0ABZ0Y294</accession>
<dbReference type="Proteomes" id="UP001326110">
    <property type="component" value="Chromosome"/>
</dbReference>
<evidence type="ECO:0000313" key="1">
    <source>
        <dbReference type="EMBL" id="WQH05465.1"/>
    </source>
</evidence>
<dbReference type="Pfam" id="PF20308">
    <property type="entry name" value="TPR-S"/>
    <property type="match status" value="1"/>
</dbReference>
<dbReference type="RefSeq" id="WP_322534417.1">
    <property type="nucleotide sequence ID" value="NZ_CP140152.1"/>
</dbReference>
<reference evidence="1 2" key="1">
    <citation type="submission" date="2023-11" db="EMBL/GenBank/DDBJ databases">
        <title>MicrobeMod: A computational toolkit for identifying prokaryotic methylation and restriction-modification with nanopore sequencing.</title>
        <authorList>
            <person name="Crits-Christoph A."/>
            <person name="Kang S.C."/>
            <person name="Lee H."/>
            <person name="Ostrov N."/>
        </authorList>
    </citation>
    <scope>NUCLEOTIDE SEQUENCE [LARGE SCALE GENOMIC DNA]</scope>
    <source>
        <strain evidence="1 2">ATCC 25935</strain>
    </source>
</reference>
<dbReference type="SUPFAM" id="SSF48452">
    <property type="entry name" value="TPR-like"/>
    <property type="match status" value="1"/>
</dbReference>
<proteinExistence type="predicted"/>
<dbReference type="Gene3D" id="1.25.40.10">
    <property type="entry name" value="Tetratricopeptide repeat domain"/>
    <property type="match status" value="1"/>
</dbReference>
<protein>
    <submittedName>
        <fullName evidence="1">Tetratricopeptide repeat-containing protein</fullName>
    </submittedName>
</protein>
<keyword evidence="2" id="KW-1185">Reference proteome</keyword>
<evidence type="ECO:0000313" key="2">
    <source>
        <dbReference type="Proteomes" id="UP001326110"/>
    </source>
</evidence>
<dbReference type="InterPro" id="IPR046880">
    <property type="entry name" value="TPR-S"/>
</dbReference>
<gene>
    <name evidence="1" type="ORF">SR858_03755</name>
</gene>
<organism evidence="1 2">
    <name type="scientific">Duganella zoogloeoides</name>
    <dbReference type="NCBI Taxonomy" id="75659"/>
    <lineage>
        <taxon>Bacteria</taxon>
        <taxon>Pseudomonadati</taxon>
        <taxon>Pseudomonadota</taxon>
        <taxon>Betaproteobacteria</taxon>
        <taxon>Burkholderiales</taxon>
        <taxon>Oxalobacteraceae</taxon>
        <taxon>Telluria group</taxon>
        <taxon>Duganella</taxon>
    </lineage>
</organism>
<sequence>METRSESVRQHHARTGEAFRGALQRTSKYHKNAKIYAQIAFYPSTSTAIFCRLGDEFFINKIRYLYYLKITKLKDRVFMSKKSNPSSNEGDQDLKLCFVIMGFGKKTDYDTGRTLDLNATYNEIIKPAATEAMFRCIRADEVMHSGIIDLPMYEMLLRADLVIADISTGNANAIYELGVRHALRPFSTIIMKESKGKIYFDLNHVNTFTYDHLGEDIGASEARRAKAELKSLIDAIVATPRADSPVYTFIPRLIQPKLSDEQFEALVQQTEDNEENFFNIIQEAEAALREDRFPDAVRGFSAAVELKQGDPYLVQQLALAVYKSQEPSKIAALVNALKIISELNPSDSNDPETLGIAGAIHKRLWKITSDIAELDLAISFYGRGFEIRRDYYTGENYALCLNYRSELETDVAEKIYFEIGARKAREQILEILNEIKSGPDFSERSDKKWIFATLANVLYALGKVDEAKVRESHFYAEKENGNLAQWEIDTYELGKAEVFETVLKKKKRQRNRKIGVQR</sequence>
<dbReference type="InterPro" id="IPR011990">
    <property type="entry name" value="TPR-like_helical_dom_sf"/>
</dbReference>
<dbReference type="EMBL" id="CP140152">
    <property type="protein sequence ID" value="WQH05465.1"/>
    <property type="molecule type" value="Genomic_DNA"/>
</dbReference>
<name>A0ABZ0Y294_9BURK</name>